<evidence type="ECO:0000313" key="3">
    <source>
        <dbReference type="Proteomes" id="UP001221898"/>
    </source>
</evidence>
<evidence type="ECO:0000313" key="2">
    <source>
        <dbReference type="EMBL" id="KAJ8377802.1"/>
    </source>
</evidence>
<organism evidence="2 3">
    <name type="scientific">Aldrovandia affinis</name>
    <dbReference type="NCBI Taxonomy" id="143900"/>
    <lineage>
        <taxon>Eukaryota</taxon>
        <taxon>Metazoa</taxon>
        <taxon>Chordata</taxon>
        <taxon>Craniata</taxon>
        <taxon>Vertebrata</taxon>
        <taxon>Euteleostomi</taxon>
        <taxon>Actinopterygii</taxon>
        <taxon>Neopterygii</taxon>
        <taxon>Teleostei</taxon>
        <taxon>Notacanthiformes</taxon>
        <taxon>Halosauridae</taxon>
        <taxon>Aldrovandia</taxon>
    </lineage>
</organism>
<feature type="region of interest" description="Disordered" evidence="1">
    <location>
        <begin position="27"/>
        <end position="75"/>
    </location>
</feature>
<dbReference type="Proteomes" id="UP001221898">
    <property type="component" value="Unassembled WGS sequence"/>
</dbReference>
<protein>
    <submittedName>
        <fullName evidence="2">Uncharacterized protein</fullName>
    </submittedName>
</protein>
<dbReference type="AlphaFoldDB" id="A0AAD7RCM8"/>
<evidence type="ECO:0000256" key="1">
    <source>
        <dbReference type="SAM" id="MobiDB-lite"/>
    </source>
</evidence>
<accession>A0AAD7RCM8</accession>
<sequence length="75" mass="8062">MLAASLCRLPGYVLPARRLALRPGEPDTWRSRARRSGARQEIQDASVPFYDRPPANQGATRALGEPAGVTSTTGV</sequence>
<keyword evidence="3" id="KW-1185">Reference proteome</keyword>
<reference evidence="2" key="1">
    <citation type="journal article" date="2023" name="Science">
        <title>Genome structures resolve the early diversification of teleost fishes.</title>
        <authorList>
            <person name="Parey E."/>
            <person name="Louis A."/>
            <person name="Montfort J."/>
            <person name="Bouchez O."/>
            <person name="Roques C."/>
            <person name="Iampietro C."/>
            <person name="Lluch J."/>
            <person name="Castinel A."/>
            <person name="Donnadieu C."/>
            <person name="Desvignes T."/>
            <person name="Floi Bucao C."/>
            <person name="Jouanno E."/>
            <person name="Wen M."/>
            <person name="Mejri S."/>
            <person name="Dirks R."/>
            <person name="Jansen H."/>
            <person name="Henkel C."/>
            <person name="Chen W.J."/>
            <person name="Zahm M."/>
            <person name="Cabau C."/>
            <person name="Klopp C."/>
            <person name="Thompson A.W."/>
            <person name="Robinson-Rechavi M."/>
            <person name="Braasch I."/>
            <person name="Lecointre G."/>
            <person name="Bobe J."/>
            <person name="Postlethwait J.H."/>
            <person name="Berthelot C."/>
            <person name="Roest Crollius H."/>
            <person name="Guiguen Y."/>
        </authorList>
    </citation>
    <scope>NUCLEOTIDE SEQUENCE</scope>
    <source>
        <strain evidence="2">NC1722</strain>
    </source>
</reference>
<gene>
    <name evidence="2" type="ORF">AAFF_G00251210</name>
</gene>
<name>A0AAD7RCM8_9TELE</name>
<dbReference type="EMBL" id="JAINUG010000339">
    <property type="protein sequence ID" value="KAJ8377802.1"/>
    <property type="molecule type" value="Genomic_DNA"/>
</dbReference>
<proteinExistence type="predicted"/>
<comment type="caution">
    <text evidence="2">The sequence shown here is derived from an EMBL/GenBank/DDBJ whole genome shotgun (WGS) entry which is preliminary data.</text>
</comment>